<dbReference type="EMBL" id="HF680312">
    <property type="protein sequence ID" value="CCU71792.1"/>
    <property type="molecule type" value="Genomic_DNA"/>
</dbReference>
<evidence type="ECO:0000313" key="1">
    <source>
        <dbReference type="EMBL" id="CCU71792.1"/>
    </source>
</evidence>
<proteinExistence type="predicted"/>
<evidence type="ECO:0000313" key="2">
    <source>
        <dbReference type="Proteomes" id="UP000011866"/>
    </source>
</evidence>
<dbReference type="Proteomes" id="UP000011866">
    <property type="component" value="Chromosome"/>
</dbReference>
<sequence>MAIVARGDFPLDTSFALAAIFHKSPRQLNVCGAIILPVSQYSEMQCSANGC</sequence>
<accession>M5DRJ3</accession>
<name>M5DRJ3_9GAMM</name>
<protein>
    <submittedName>
        <fullName evidence="1">Uncharacterized protein</fullName>
    </submittedName>
</protein>
<gene>
    <name evidence="1" type="ORF">TOL_1367</name>
</gene>
<dbReference type="KEGG" id="tol:TOL_1367"/>
<dbReference type="HOGENOM" id="CLU_3104865_0_0_6"/>
<keyword evidence="2" id="KW-1185">Reference proteome</keyword>
<reference evidence="1 2" key="1">
    <citation type="journal article" date="2013" name="Genome Announc.">
        <title>Genome Sequence of Thalassolituus oleivorans MIL-1 (DSM 14913T).</title>
        <authorList>
            <person name="Golyshin P.N."/>
            <person name="Werner J."/>
            <person name="Chernikova T.N."/>
            <person name="Tran H."/>
            <person name="Ferrer M."/>
            <person name="Yakimov M.M."/>
            <person name="Teeling H."/>
            <person name="Golyshina O.V."/>
        </authorList>
    </citation>
    <scope>NUCLEOTIDE SEQUENCE [LARGE SCALE GENOMIC DNA]</scope>
    <source>
        <strain evidence="1 2">MIL-1</strain>
    </source>
</reference>
<dbReference type="AlphaFoldDB" id="M5DRJ3"/>
<organism evidence="1 2">
    <name type="scientific">Thalassolituus oleivorans MIL-1</name>
    <dbReference type="NCBI Taxonomy" id="1298593"/>
    <lineage>
        <taxon>Bacteria</taxon>
        <taxon>Pseudomonadati</taxon>
        <taxon>Pseudomonadota</taxon>
        <taxon>Gammaproteobacteria</taxon>
        <taxon>Oceanospirillales</taxon>
        <taxon>Oceanospirillaceae</taxon>
        <taxon>Thalassolituus</taxon>
    </lineage>
</organism>